<proteinExistence type="predicted"/>
<name>A0A9Q1FUN1_SYNKA</name>
<sequence length="172" mass="19666">MRELWDISLCHKSQELNFLSGSTGQKVAIQESRQQPPYHFSRRRLRDAKAGLRPSQPAAHPPARPPALPPNLRWPHLSPPKMHSSSWERVILALHAGTETRRPGGAHSKRRSVCEIKPPTKSVAIHVLNRTQVRGRELLPAVHSTTVGTFRPRRDGYRRQRLDNKEHTHHEV</sequence>
<keyword evidence="3" id="KW-1185">Reference proteome</keyword>
<dbReference type="Proteomes" id="UP001152622">
    <property type="component" value="Chromosome 3"/>
</dbReference>
<feature type="compositionally biased region" description="Basic and acidic residues" evidence="1">
    <location>
        <begin position="152"/>
        <end position="172"/>
    </location>
</feature>
<evidence type="ECO:0000256" key="1">
    <source>
        <dbReference type="SAM" id="MobiDB-lite"/>
    </source>
</evidence>
<comment type="caution">
    <text evidence="2">The sequence shown here is derived from an EMBL/GenBank/DDBJ whole genome shotgun (WGS) entry which is preliminary data.</text>
</comment>
<feature type="compositionally biased region" description="Pro residues" evidence="1">
    <location>
        <begin position="59"/>
        <end position="69"/>
    </location>
</feature>
<feature type="region of interest" description="Disordered" evidence="1">
    <location>
        <begin position="49"/>
        <end position="74"/>
    </location>
</feature>
<dbReference type="EMBL" id="JAINUF010000003">
    <property type="protein sequence ID" value="KAJ8368154.1"/>
    <property type="molecule type" value="Genomic_DNA"/>
</dbReference>
<organism evidence="2 3">
    <name type="scientific">Synaphobranchus kaupii</name>
    <name type="common">Kaup's arrowtooth eel</name>
    <dbReference type="NCBI Taxonomy" id="118154"/>
    <lineage>
        <taxon>Eukaryota</taxon>
        <taxon>Metazoa</taxon>
        <taxon>Chordata</taxon>
        <taxon>Craniata</taxon>
        <taxon>Vertebrata</taxon>
        <taxon>Euteleostomi</taxon>
        <taxon>Actinopterygii</taxon>
        <taxon>Neopterygii</taxon>
        <taxon>Teleostei</taxon>
        <taxon>Anguilliformes</taxon>
        <taxon>Synaphobranchidae</taxon>
        <taxon>Synaphobranchus</taxon>
    </lineage>
</organism>
<gene>
    <name evidence="2" type="ORF">SKAU_G00081820</name>
</gene>
<reference evidence="2" key="1">
    <citation type="journal article" date="2023" name="Science">
        <title>Genome structures resolve the early diversification of teleost fishes.</title>
        <authorList>
            <person name="Parey E."/>
            <person name="Louis A."/>
            <person name="Montfort J."/>
            <person name="Bouchez O."/>
            <person name="Roques C."/>
            <person name="Iampietro C."/>
            <person name="Lluch J."/>
            <person name="Castinel A."/>
            <person name="Donnadieu C."/>
            <person name="Desvignes T."/>
            <person name="Floi Bucao C."/>
            <person name="Jouanno E."/>
            <person name="Wen M."/>
            <person name="Mejri S."/>
            <person name="Dirks R."/>
            <person name="Jansen H."/>
            <person name="Henkel C."/>
            <person name="Chen W.J."/>
            <person name="Zahm M."/>
            <person name="Cabau C."/>
            <person name="Klopp C."/>
            <person name="Thompson A.W."/>
            <person name="Robinson-Rechavi M."/>
            <person name="Braasch I."/>
            <person name="Lecointre G."/>
            <person name="Bobe J."/>
            <person name="Postlethwait J.H."/>
            <person name="Berthelot C."/>
            <person name="Roest Crollius H."/>
            <person name="Guiguen Y."/>
        </authorList>
    </citation>
    <scope>NUCLEOTIDE SEQUENCE</scope>
    <source>
        <strain evidence="2">WJC10195</strain>
    </source>
</reference>
<dbReference type="AlphaFoldDB" id="A0A9Q1FUN1"/>
<evidence type="ECO:0000313" key="3">
    <source>
        <dbReference type="Proteomes" id="UP001152622"/>
    </source>
</evidence>
<evidence type="ECO:0000313" key="2">
    <source>
        <dbReference type="EMBL" id="KAJ8368154.1"/>
    </source>
</evidence>
<protein>
    <submittedName>
        <fullName evidence="2">Uncharacterized protein</fullName>
    </submittedName>
</protein>
<accession>A0A9Q1FUN1</accession>
<feature type="region of interest" description="Disordered" evidence="1">
    <location>
        <begin position="150"/>
        <end position="172"/>
    </location>
</feature>